<feature type="region of interest" description="Disordered" evidence="1">
    <location>
        <begin position="312"/>
        <end position="410"/>
    </location>
</feature>
<feature type="compositionally biased region" description="Pro residues" evidence="1">
    <location>
        <begin position="334"/>
        <end position="347"/>
    </location>
</feature>
<feature type="compositionally biased region" description="Low complexity" evidence="1">
    <location>
        <begin position="387"/>
        <end position="400"/>
    </location>
</feature>
<feature type="compositionally biased region" description="Pro residues" evidence="1">
    <location>
        <begin position="370"/>
        <end position="386"/>
    </location>
</feature>
<name>A0A1I8F7P6_9PLAT</name>
<evidence type="ECO:0000313" key="3">
    <source>
        <dbReference type="WBParaSite" id="maker-unitig_23680-snap-gene-0.1-mRNA-1"/>
    </source>
</evidence>
<dbReference type="WBParaSite" id="maker-unitig_23680-snap-gene-0.1-mRNA-1">
    <property type="protein sequence ID" value="maker-unitig_23680-snap-gene-0.1-mRNA-1"/>
    <property type="gene ID" value="maker-unitig_23680-snap-gene-0.1"/>
</dbReference>
<keyword evidence="2" id="KW-1185">Reference proteome</keyword>
<protein>
    <submittedName>
        <fullName evidence="3">CRIB domain-containing protein</fullName>
    </submittedName>
</protein>
<organism evidence="2 3">
    <name type="scientific">Macrostomum lignano</name>
    <dbReference type="NCBI Taxonomy" id="282301"/>
    <lineage>
        <taxon>Eukaryota</taxon>
        <taxon>Metazoa</taxon>
        <taxon>Spiralia</taxon>
        <taxon>Lophotrochozoa</taxon>
        <taxon>Platyhelminthes</taxon>
        <taxon>Rhabditophora</taxon>
        <taxon>Macrostomorpha</taxon>
        <taxon>Macrostomida</taxon>
        <taxon>Macrostomidae</taxon>
        <taxon>Macrostomum</taxon>
    </lineage>
</organism>
<dbReference type="AlphaFoldDB" id="A0A1I8F7P6"/>
<accession>A0A1I8F7P6</accession>
<evidence type="ECO:0000313" key="2">
    <source>
        <dbReference type="Proteomes" id="UP000095280"/>
    </source>
</evidence>
<dbReference type="Proteomes" id="UP000095280">
    <property type="component" value="Unplaced"/>
</dbReference>
<sequence length="453" mass="47576">MDSSAVSKMTFIDWMRAVQRGWHDNDSTAAAAAAVAASVTAGANQLLRPADASAWASPCPWPGCTAARRREARAKPLGATGHRRRLRFVRRPAIDSPCSSTTLDNITGRQEPALDQDLYPASQAANCVVGFCFCRLRTTGLDEGLGWGQCVKLQALKMGPARQVAEPACAPGLAAYFRSGGGGSGFWSGELSLRMVKSTPTIGQPLRPPAQRRGPRPQFLCSRLSTAPPDDSVGSAPFRRPRIRSTVRPSTARPPPAVQEASALPQNFRHVQHAGVDTLADNAGQNRPVRLAVGPGAAPAVWQVWTPTLQAKMATSGGGASQKPAPEKAAPSRAQPPPPVPSVPPLLPSKISTSAAVSASARASASPAHPTAPPRPHHAPPPPAPPTASSAAEAAGSAGPNCKPRRPSFPAPTRWLPILEKYLIGVYQGSRTVLCAGCRRTDYSSDDDDCVKF</sequence>
<evidence type="ECO:0000256" key="1">
    <source>
        <dbReference type="SAM" id="MobiDB-lite"/>
    </source>
</evidence>
<feature type="region of interest" description="Disordered" evidence="1">
    <location>
        <begin position="200"/>
        <end position="238"/>
    </location>
</feature>
<proteinExistence type="predicted"/>
<reference evidence="3" key="1">
    <citation type="submission" date="2016-11" db="UniProtKB">
        <authorList>
            <consortium name="WormBaseParasite"/>
        </authorList>
    </citation>
    <scope>IDENTIFICATION</scope>
</reference>
<feature type="compositionally biased region" description="Low complexity" evidence="1">
    <location>
        <begin position="209"/>
        <end position="218"/>
    </location>
</feature>
<feature type="compositionally biased region" description="Low complexity" evidence="1">
    <location>
        <begin position="348"/>
        <end position="369"/>
    </location>
</feature>